<evidence type="ECO:0000256" key="3">
    <source>
        <dbReference type="ARBA" id="ARBA00004658"/>
    </source>
</evidence>
<evidence type="ECO:0000256" key="5">
    <source>
        <dbReference type="ARBA" id="ARBA00007064"/>
    </source>
</evidence>
<keyword evidence="8 17" id="KW-0808">Transferase</keyword>
<dbReference type="Gene3D" id="3.40.50.620">
    <property type="entry name" value="HUPs"/>
    <property type="match status" value="1"/>
</dbReference>
<dbReference type="EC" id="2.7.7.1" evidence="17"/>
<organism evidence="20 21">
    <name type="scientific">Phakopsora pachyrhizi</name>
    <name type="common">Asian soybean rust disease fungus</name>
    <dbReference type="NCBI Taxonomy" id="170000"/>
    <lineage>
        <taxon>Eukaryota</taxon>
        <taxon>Fungi</taxon>
        <taxon>Dikarya</taxon>
        <taxon>Basidiomycota</taxon>
        <taxon>Pucciniomycotina</taxon>
        <taxon>Pucciniomycetes</taxon>
        <taxon>Pucciniales</taxon>
        <taxon>Phakopsoraceae</taxon>
        <taxon>Phakopsora</taxon>
    </lineage>
</organism>
<keyword evidence="11 17" id="KW-0067">ATP-binding</keyword>
<comment type="function">
    <text evidence="16">Catalyzes the formation of NAD(+) from nicotinamide mononucleotide (NMN) and ATP. Can also use the deamidated form; nicotinic acid mononucleotide (NaMN) as substrate with the same efficiency. Can use triazofurin monophosphate (TrMP) as substrate. Can also use GTP and ITP as nucleotide donors. Also catalyzes the reverse reaction, i.e. the pyrophosphorolytic cleavage of NAD(+). For the pyrophosphorolytic activity, can use NAD(+), NADH, NaAD, nicotinic acid adenine dinucleotide phosphate (NHD), nicotinamide guanine dinucleotide (NGD) as substrates. Fails to cleave phosphorylated dinucleotides NADP(+), NADPH and NaADP(+). Protects against axonal degeneration following injury. May be involved in the maintenance of axonal integrity. Also functions as a stress-response chaperone protein that prevents toxic aggregation of proteins; this function may be independent of its NAD(+) synthesis activity.</text>
</comment>
<comment type="subunit">
    <text evidence="6">Homotetramer.</text>
</comment>
<keyword evidence="7 17" id="KW-0662">Pyridine nucleotide biosynthesis</keyword>
<dbReference type="FunFam" id="3.40.50.620:FF:000221">
    <property type="entry name" value="Nicotinamide/nicotinic acid mononucleotide adenylyltransferase 3"/>
    <property type="match status" value="1"/>
</dbReference>
<keyword evidence="21" id="KW-1185">Reference proteome</keyword>
<comment type="catalytic activity">
    <reaction evidence="15 17">
        <text>beta-nicotinamide D-ribonucleotide + ATP + H(+) = diphosphate + NAD(+)</text>
        <dbReference type="Rhea" id="RHEA:21360"/>
        <dbReference type="ChEBI" id="CHEBI:14649"/>
        <dbReference type="ChEBI" id="CHEBI:15378"/>
        <dbReference type="ChEBI" id="CHEBI:30616"/>
        <dbReference type="ChEBI" id="CHEBI:33019"/>
        <dbReference type="ChEBI" id="CHEBI:57540"/>
        <dbReference type="EC" id="2.7.7.1"/>
    </reaction>
</comment>
<dbReference type="InterPro" id="IPR045094">
    <property type="entry name" value="NMNAT_euk"/>
</dbReference>
<dbReference type="GO" id="GO:0009435">
    <property type="term" value="P:NAD+ biosynthetic process"/>
    <property type="evidence" value="ECO:0007669"/>
    <property type="project" value="InterPro"/>
</dbReference>
<dbReference type="SUPFAM" id="SSF52374">
    <property type="entry name" value="Nucleotidylyl transferase"/>
    <property type="match status" value="1"/>
</dbReference>
<dbReference type="CDD" id="cd09286">
    <property type="entry name" value="NMNAT_Eukarya"/>
    <property type="match status" value="1"/>
</dbReference>
<evidence type="ECO:0000256" key="2">
    <source>
        <dbReference type="ARBA" id="ARBA00004173"/>
    </source>
</evidence>
<comment type="caution">
    <text evidence="20">The sequence shown here is derived from an EMBL/GenBank/DDBJ whole genome shotgun (WGS) entry which is preliminary data.</text>
</comment>
<dbReference type="InterPro" id="IPR014729">
    <property type="entry name" value="Rossmann-like_a/b/a_fold"/>
</dbReference>
<comment type="catalytic activity">
    <reaction evidence="14 17">
        <text>nicotinate beta-D-ribonucleotide + ATP + H(+) = deamido-NAD(+) + diphosphate</text>
        <dbReference type="Rhea" id="RHEA:22860"/>
        <dbReference type="ChEBI" id="CHEBI:15378"/>
        <dbReference type="ChEBI" id="CHEBI:30616"/>
        <dbReference type="ChEBI" id="CHEBI:33019"/>
        <dbReference type="ChEBI" id="CHEBI:57502"/>
        <dbReference type="ChEBI" id="CHEBI:58437"/>
        <dbReference type="EC" id="2.7.7.18"/>
    </reaction>
</comment>
<dbReference type="GO" id="GO:0004515">
    <property type="term" value="F:nicotinate-nucleotide adenylyltransferase activity"/>
    <property type="evidence" value="ECO:0007669"/>
    <property type="project" value="UniProtKB-EC"/>
</dbReference>
<dbReference type="Pfam" id="PF01467">
    <property type="entry name" value="CTP_transf_like"/>
    <property type="match status" value="1"/>
</dbReference>
<evidence type="ECO:0000256" key="14">
    <source>
        <dbReference type="ARBA" id="ARBA00048721"/>
    </source>
</evidence>
<evidence type="ECO:0000256" key="7">
    <source>
        <dbReference type="ARBA" id="ARBA00022642"/>
    </source>
</evidence>
<evidence type="ECO:0000256" key="4">
    <source>
        <dbReference type="ARBA" id="ARBA00005019"/>
    </source>
</evidence>
<name>A0AAV0B424_PHAPC</name>
<dbReference type="GO" id="GO:0005759">
    <property type="term" value="C:mitochondrial matrix"/>
    <property type="evidence" value="ECO:0007669"/>
    <property type="project" value="UniProtKB-ARBA"/>
</dbReference>
<gene>
    <name evidence="19" type="ORF">PPACK8108_LOCUS12227</name>
    <name evidence="20" type="ORF">PPACK8108_LOCUS13048</name>
</gene>
<dbReference type="GO" id="GO:0000309">
    <property type="term" value="F:nicotinamide-nucleotide adenylyltransferase activity"/>
    <property type="evidence" value="ECO:0007669"/>
    <property type="project" value="UniProtKB-EC"/>
</dbReference>
<dbReference type="InterPro" id="IPR004821">
    <property type="entry name" value="Cyt_trans-like"/>
</dbReference>
<evidence type="ECO:0000256" key="16">
    <source>
        <dbReference type="ARBA" id="ARBA00093425"/>
    </source>
</evidence>
<comment type="pathway">
    <text evidence="4">Cofactor biosynthesis; NAD(+) biosynthesis; deamido-NAD(+) from nicotinate D-ribonucleotide: step 1/1.</text>
</comment>
<dbReference type="EMBL" id="CALTRL010003202">
    <property type="protein sequence ID" value="CAH7678519.1"/>
    <property type="molecule type" value="Genomic_DNA"/>
</dbReference>
<evidence type="ECO:0000256" key="8">
    <source>
        <dbReference type="ARBA" id="ARBA00022679"/>
    </source>
</evidence>
<evidence type="ECO:0000256" key="15">
    <source>
        <dbReference type="ARBA" id="ARBA00049001"/>
    </source>
</evidence>
<evidence type="ECO:0000259" key="18">
    <source>
        <dbReference type="Pfam" id="PF01467"/>
    </source>
</evidence>
<comment type="subcellular location">
    <subcellularLocation>
        <location evidence="2">Mitochondrion</location>
    </subcellularLocation>
</comment>
<dbReference type="PANTHER" id="PTHR12039:SF0">
    <property type="entry name" value="NICOTINAMIDE-NUCLEOTIDE ADENYLYLTRANSFERASE"/>
    <property type="match status" value="1"/>
</dbReference>
<evidence type="ECO:0000256" key="6">
    <source>
        <dbReference type="ARBA" id="ARBA00011881"/>
    </source>
</evidence>
<comment type="cofactor">
    <cofactor evidence="1">
        <name>Mg(2+)</name>
        <dbReference type="ChEBI" id="CHEBI:18420"/>
    </cofactor>
</comment>
<dbReference type="InterPro" id="IPR005248">
    <property type="entry name" value="NadD/NMNAT"/>
</dbReference>
<comment type="pathway">
    <text evidence="3 17">Cofactor biosynthesis; NAD(+) biosynthesis; NAD(+) from nicotinamide D-ribonucleotide: step 1/1.</text>
</comment>
<keyword evidence="9 17" id="KW-0548">Nucleotidyltransferase</keyword>
<evidence type="ECO:0000256" key="1">
    <source>
        <dbReference type="ARBA" id="ARBA00001946"/>
    </source>
</evidence>
<comment type="similarity">
    <text evidence="5 17">Belongs to the eukaryotic NMN adenylyltransferase family.</text>
</comment>
<evidence type="ECO:0000256" key="13">
    <source>
        <dbReference type="ARBA" id="ARBA00023128"/>
    </source>
</evidence>
<dbReference type="EMBL" id="CALTRL010002909">
    <property type="protein sequence ID" value="CAH7677097.1"/>
    <property type="molecule type" value="Genomic_DNA"/>
</dbReference>
<dbReference type="AlphaFoldDB" id="A0AAV0B424"/>
<evidence type="ECO:0000256" key="12">
    <source>
        <dbReference type="ARBA" id="ARBA00023027"/>
    </source>
</evidence>
<accession>A0AAV0B424</accession>
<keyword evidence="12 17" id="KW-0520">NAD</keyword>
<evidence type="ECO:0000313" key="21">
    <source>
        <dbReference type="Proteomes" id="UP001153365"/>
    </source>
</evidence>
<dbReference type="EC" id="2.7.7.18" evidence="17"/>
<dbReference type="InterPro" id="IPR051182">
    <property type="entry name" value="Euk_NMN_adenylyltrnsfrase"/>
</dbReference>
<evidence type="ECO:0000313" key="20">
    <source>
        <dbReference type="EMBL" id="CAH7678519.1"/>
    </source>
</evidence>
<evidence type="ECO:0000256" key="9">
    <source>
        <dbReference type="ARBA" id="ARBA00022695"/>
    </source>
</evidence>
<dbReference type="Proteomes" id="UP001153365">
    <property type="component" value="Unassembled WGS sequence"/>
</dbReference>
<evidence type="ECO:0000256" key="11">
    <source>
        <dbReference type="ARBA" id="ARBA00022840"/>
    </source>
</evidence>
<keyword evidence="13" id="KW-0496">Mitochondrion</keyword>
<feature type="domain" description="Cytidyltransferase-like" evidence="18">
    <location>
        <begin position="26"/>
        <end position="223"/>
    </location>
</feature>
<dbReference type="GO" id="GO:0005524">
    <property type="term" value="F:ATP binding"/>
    <property type="evidence" value="ECO:0007669"/>
    <property type="project" value="UniProtKB-KW"/>
</dbReference>
<evidence type="ECO:0000313" key="19">
    <source>
        <dbReference type="EMBL" id="CAH7677097.1"/>
    </source>
</evidence>
<sequence>MDGLYHFPTNRLRKLQDPTKTPLVFVACGSFSPVTFLHLRMFEMARDHAKFHTNFEVVGGYMSLVNDAYKKPGLAPARHRYRMCSLACQDPSDWLMVDPWEAREAEYVTTAKVLDHFDQNLNRIGNGVECITTKERKQIRIILLAGSDLILTMSEPGLWAEEDLRHILGCYGCYIIERAESEIDPDSLADPSSHSPSPLAMYRERIYMVPQLVRNDVSSTKVRLFIRKGMSVAYLTPSLVIKYINQHGLYLDEAGGAGGTGGVVTGLSTPNILAAKSPCVKAIPDTEENSFLAPSRLE</sequence>
<evidence type="ECO:0000256" key="17">
    <source>
        <dbReference type="RuleBase" id="RU362021"/>
    </source>
</evidence>
<protein>
    <recommendedName>
        <fullName evidence="17">Nicotinamide-nucleotide adenylyltransferase</fullName>
        <ecNumber evidence="17">2.7.7.1</ecNumber>
        <ecNumber evidence="17">2.7.7.18</ecNumber>
    </recommendedName>
</protein>
<evidence type="ECO:0000256" key="10">
    <source>
        <dbReference type="ARBA" id="ARBA00022741"/>
    </source>
</evidence>
<keyword evidence="10 17" id="KW-0547">Nucleotide-binding</keyword>
<dbReference type="NCBIfam" id="TIGR00482">
    <property type="entry name" value="nicotinate (nicotinamide) nucleotide adenylyltransferase"/>
    <property type="match status" value="1"/>
</dbReference>
<dbReference type="PANTHER" id="PTHR12039">
    <property type="entry name" value="NICOTINAMIDE MONONUCLEOTIDE ADENYLYLTRANSFERASE"/>
    <property type="match status" value="1"/>
</dbReference>
<reference evidence="20" key="1">
    <citation type="submission" date="2022-06" db="EMBL/GenBank/DDBJ databases">
        <authorList>
            <consortium name="SYNGENTA / RWTH Aachen University"/>
        </authorList>
    </citation>
    <scope>NUCLEOTIDE SEQUENCE</scope>
</reference>
<proteinExistence type="inferred from homology"/>